<proteinExistence type="predicted"/>
<accession>A0A0E9VGJ9</accession>
<organism evidence="1">
    <name type="scientific">Anguilla anguilla</name>
    <name type="common">European freshwater eel</name>
    <name type="synonym">Muraena anguilla</name>
    <dbReference type="NCBI Taxonomy" id="7936"/>
    <lineage>
        <taxon>Eukaryota</taxon>
        <taxon>Metazoa</taxon>
        <taxon>Chordata</taxon>
        <taxon>Craniata</taxon>
        <taxon>Vertebrata</taxon>
        <taxon>Euteleostomi</taxon>
        <taxon>Actinopterygii</taxon>
        <taxon>Neopterygii</taxon>
        <taxon>Teleostei</taxon>
        <taxon>Anguilliformes</taxon>
        <taxon>Anguillidae</taxon>
        <taxon>Anguilla</taxon>
    </lineage>
</organism>
<reference evidence="1" key="1">
    <citation type="submission" date="2014-11" db="EMBL/GenBank/DDBJ databases">
        <authorList>
            <person name="Amaro Gonzalez C."/>
        </authorList>
    </citation>
    <scope>NUCLEOTIDE SEQUENCE</scope>
</reference>
<dbReference type="EMBL" id="GBXM01031431">
    <property type="protein sequence ID" value="JAH77146.1"/>
    <property type="molecule type" value="Transcribed_RNA"/>
</dbReference>
<sequence>MLLAAHAQSAVCAFGPLGWKLPLAL</sequence>
<reference evidence="1" key="2">
    <citation type="journal article" date="2015" name="Fish Shellfish Immunol.">
        <title>Early steps in the European eel (Anguilla anguilla)-Vibrio vulnificus interaction in the gills: Role of the RtxA13 toxin.</title>
        <authorList>
            <person name="Callol A."/>
            <person name="Pajuelo D."/>
            <person name="Ebbesson L."/>
            <person name="Teles M."/>
            <person name="MacKenzie S."/>
            <person name="Amaro C."/>
        </authorList>
    </citation>
    <scope>NUCLEOTIDE SEQUENCE</scope>
</reference>
<name>A0A0E9VGJ9_ANGAN</name>
<protein>
    <submittedName>
        <fullName evidence="1">Uncharacterized protein</fullName>
    </submittedName>
</protein>
<evidence type="ECO:0000313" key="1">
    <source>
        <dbReference type="EMBL" id="JAH77146.1"/>
    </source>
</evidence>
<dbReference type="AlphaFoldDB" id="A0A0E9VGJ9"/>